<evidence type="ECO:0000256" key="3">
    <source>
        <dbReference type="SAM" id="Coils"/>
    </source>
</evidence>
<evidence type="ECO:0000259" key="5">
    <source>
        <dbReference type="SMART" id="SM00543"/>
    </source>
</evidence>
<feature type="domain" description="MIF4G" evidence="5">
    <location>
        <begin position="918"/>
        <end position="1262"/>
    </location>
</feature>
<feature type="compositionally biased region" description="Polar residues" evidence="4">
    <location>
        <begin position="1080"/>
        <end position="1093"/>
    </location>
</feature>
<keyword evidence="3" id="KW-0175">Coiled coil</keyword>
<dbReference type="Pfam" id="PF04050">
    <property type="entry name" value="Upf2"/>
    <property type="match status" value="1"/>
</dbReference>
<dbReference type="Proteomes" id="UP000221165">
    <property type="component" value="Unassembled WGS sequence"/>
</dbReference>
<feature type="compositionally biased region" description="Polar residues" evidence="4">
    <location>
        <begin position="1613"/>
        <end position="1629"/>
    </location>
</feature>
<feature type="region of interest" description="Disordered" evidence="4">
    <location>
        <begin position="1074"/>
        <end position="1168"/>
    </location>
</feature>
<keyword evidence="2" id="KW-0963">Cytoplasm</keyword>
<feature type="region of interest" description="Disordered" evidence="4">
    <location>
        <begin position="52"/>
        <end position="102"/>
    </location>
</feature>
<feature type="compositionally biased region" description="Low complexity" evidence="4">
    <location>
        <begin position="689"/>
        <end position="704"/>
    </location>
</feature>
<comment type="subcellular location">
    <subcellularLocation>
        <location evidence="1">Cytoplasm</location>
    </subcellularLocation>
</comment>
<evidence type="ECO:0000313" key="6">
    <source>
        <dbReference type="EMBL" id="PHJ23752.1"/>
    </source>
</evidence>
<evidence type="ECO:0000256" key="4">
    <source>
        <dbReference type="SAM" id="MobiDB-lite"/>
    </source>
</evidence>
<feature type="compositionally biased region" description="Low complexity" evidence="4">
    <location>
        <begin position="338"/>
        <end position="352"/>
    </location>
</feature>
<dbReference type="GO" id="GO:0003723">
    <property type="term" value="F:RNA binding"/>
    <property type="evidence" value="ECO:0007669"/>
    <property type="project" value="InterPro"/>
</dbReference>
<accession>A0A2C6L936</accession>
<evidence type="ECO:0000256" key="1">
    <source>
        <dbReference type="ARBA" id="ARBA00004496"/>
    </source>
</evidence>
<feature type="compositionally biased region" description="Polar residues" evidence="4">
    <location>
        <begin position="1572"/>
        <end position="1588"/>
    </location>
</feature>
<organism evidence="6 7">
    <name type="scientific">Cystoisospora suis</name>
    <dbReference type="NCBI Taxonomy" id="483139"/>
    <lineage>
        <taxon>Eukaryota</taxon>
        <taxon>Sar</taxon>
        <taxon>Alveolata</taxon>
        <taxon>Apicomplexa</taxon>
        <taxon>Conoidasida</taxon>
        <taxon>Coccidia</taxon>
        <taxon>Eucoccidiorida</taxon>
        <taxon>Eimeriorina</taxon>
        <taxon>Sarcocystidae</taxon>
        <taxon>Cystoisospora</taxon>
    </lineage>
</organism>
<feature type="region of interest" description="Disordered" evidence="4">
    <location>
        <begin position="338"/>
        <end position="361"/>
    </location>
</feature>
<proteinExistence type="predicted"/>
<feature type="compositionally biased region" description="Low complexity" evidence="4">
    <location>
        <begin position="1555"/>
        <end position="1570"/>
    </location>
</feature>
<dbReference type="PANTHER" id="PTHR12839">
    <property type="entry name" value="NONSENSE-MEDIATED MRNA DECAY PROTEIN 2 UP-FRAMESHIFT SUPPRESSOR 2"/>
    <property type="match status" value="1"/>
</dbReference>
<comment type="caution">
    <text evidence="6">The sequence shown here is derived from an EMBL/GenBank/DDBJ whole genome shotgun (WGS) entry which is preliminary data.</text>
</comment>
<feature type="compositionally biased region" description="Polar residues" evidence="4">
    <location>
        <begin position="1102"/>
        <end position="1122"/>
    </location>
</feature>
<dbReference type="InterPro" id="IPR003890">
    <property type="entry name" value="MIF4G-like_typ-3"/>
</dbReference>
<feature type="compositionally biased region" description="Acidic residues" evidence="4">
    <location>
        <begin position="1302"/>
        <end position="1339"/>
    </location>
</feature>
<dbReference type="InterPro" id="IPR016024">
    <property type="entry name" value="ARM-type_fold"/>
</dbReference>
<evidence type="ECO:0000313" key="7">
    <source>
        <dbReference type="Proteomes" id="UP000221165"/>
    </source>
</evidence>
<dbReference type="GO" id="GO:0035145">
    <property type="term" value="C:exon-exon junction complex"/>
    <property type="evidence" value="ECO:0007669"/>
    <property type="project" value="TreeGrafter"/>
</dbReference>
<dbReference type="EMBL" id="MIGC01001017">
    <property type="protein sequence ID" value="PHJ23752.1"/>
    <property type="molecule type" value="Genomic_DNA"/>
</dbReference>
<feature type="region of interest" description="Disordered" evidence="4">
    <location>
        <begin position="1292"/>
        <end position="1359"/>
    </location>
</feature>
<sequence>MDRRVAIDGYCPSTPPCLFSRRLGPRASVFTDIISVHESRASSVLVRKMQKSASSASSSQAGGNTSRAGTSAPPPSSGSLTRPSTSHYSASPSSSSMHASSSSFFPAPDLCKRLLEDARDTAWRRRLRLKLLQKKRGVDKGGTEGGGSTEETSGGTEGREKNIIRLQKLANRIKKISEAEKDALLSELGKHNVSLFLSEFADSICEVDFKISDVKAVVEVCMALHETYPEFLPLLKQSLQKQIKMTVESASSLFPSSSSSSSSAILPQDLSLRLSAWSSRVRVLSRFVCELYLTTLLPEPSLFTALLYFLTAPYSLSSASTPPSTLLTSRSSSTITFAQSSPTSSSAPLSGPGCSPSKSPIAPSNPLATASWTSSLPLCLVRIGIVSSFCRKAGRQVLLSSRPSPFSLLRKALLVQNNETVKEVQECGEELSRTSTDCDKGSEGVKQNGATEGGRVWPSDLVREAMEKVGVTEGEISEAVAEEAETRRGDAERKAASLLRHFYLSSVSLAARHVHQQLVEQEQQNIQQVVNKGQADQDSNARFLQLSEKLKTLLQQANVLAQVLEEQLLDMQEIQAETARVLELDTDVMTATRVGGGTGTGLGEESKGTADGEEPDEASMWRDTKEKEFYTDLLDLKEVVPAVLLGLKEGKEGGGNAGDSKSFEDSNKESPGAPDGDETAGDSKDNPASSSTPSGSSSSSVSSSASSCQGMDLLLLRLSQATESHVIDQIAVEIFYERLNTKPNRALLMKSIAGVPRTHLHLLPFYARLLAILRPYMKDVCNYVLDALQAELKKILEEKHPTDIENKIKCIRFIGECTKFGLLPAGLVMSAFNSFLEDMTPHHVELVYHIADTCGYYLLHMPLTRQRFSSLLEKMLRIKGAKNLTARLDILIEEAYHQLRPSNRSNAKSLKDQPPQKLFMHRLIFSELPIKDEGDVSRVLRRFPWSTDAKVETWFRECILDADMHTDFDHMHRVAALLCVLAKYLPQVVIGCVDSLLESIQAAMEREDPRESPVRVRQIKLLGELYNYRVVDSSVIFDTLYHLCGLGAATSYQAGNIRTAHRILAEQARLHGLHLPATPSPQNFSKVNGSSSEDIQEKSLPVSPSSQTTEGGCTRPTASSPEYTEEESSVNMREKGEKISTASTVDSQVEAEGSVSQEEEEGDIGREGRTGSGLLFFGGLYDQEILPLVHPSAPIDWPHSCFRIKLVCTLLQTCGHYFCRGSLKYKLDRFLLFFQRFVRAKPFVPFLVEADYLDTLENLRPNLQVAPTLQDAEGQLREVLKEEAKCLASMGDMDELSRQQEEAEEALFFPEEDEEEESDDEQEDGEDEDEEDEDAEAEEGDNKGGEEEDLADYVRDPYEKEAELQFENDFAQMVLASINEAKTGRRVGGEVTKIPQSILKEALTSPFTTTPGTSRFPAGGEQVSSRGGIGEVGQSGLSPEKGIDGEGGGDVSVTADELTDSPTEEGEARPPPTIMCLVLRRPDKRNRFLVRPLAVPADNKLSAEQQRRKDEQEKQEQEDREDLKRFVMDHVSRSVEEDEREGVVAGSYSGGGGSRYSYASSSSSSTGAGSHYRNSLISPSAGSSSNTYYYGGAESFSGSTKGSYQVPCPGALTSPSPSQHIPTNSTADSSQRRKGGRGSGVSGARAVRAGRKR</sequence>
<feature type="region of interest" description="Disordered" evidence="4">
    <location>
        <begin position="1402"/>
        <end position="1475"/>
    </location>
</feature>
<dbReference type="RefSeq" id="XP_067925426.1">
    <property type="nucleotide sequence ID" value="XM_068062601.1"/>
</dbReference>
<reference evidence="6 7" key="1">
    <citation type="journal article" date="2017" name="Int. J. Parasitol.">
        <title>The genome of the protozoan parasite Cystoisospora suis and a reverse vaccinology approach to identify vaccine candidates.</title>
        <authorList>
            <person name="Palmieri N."/>
            <person name="Shrestha A."/>
            <person name="Ruttkowski B."/>
            <person name="Beck T."/>
            <person name="Vogl C."/>
            <person name="Tomley F."/>
            <person name="Blake D.P."/>
            <person name="Joachim A."/>
        </authorList>
    </citation>
    <scope>NUCLEOTIDE SEQUENCE [LARGE SCALE GENOMIC DNA]</scope>
    <source>
        <strain evidence="6 7">Wien I</strain>
    </source>
</reference>
<dbReference type="Gene3D" id="1.25.40.180">
    <property type="match status" value="3"/>
</dbReference>
<keyword evidence="7" id="KW-1185">Reference proteome</keyword>
<dbReference type="GO" id="GO:0005737">
    <property type="term" value="C:cytoplasm"/>
    <property type="evidence" value="ECO:0007669"/>
    <property type="project" value="UniProtKB-SubCell"/>
</dbReference>
<dbReference type="GeneID" id="94425812"/>
<name>A0A2C6L936_9APIC</name>
<gene>
    <name evidence="6" type="ORF">CSUI_002399</name>
</gene>
<protein>
    <submittedName>
        <fullName evidence="6">Mif4g domain-containing protein</fullName>
    </submittedName>
</protein>
<feature type="domain" description="MIF4G" evidence="5">
    <location>
        <begin position="708"/>
        <end position="902"/>
    </location>
</feature>
<dbReference type="SUPFAM" id="SSF48371">
    <property type="entry name" value="ARM repeat"/>
    <property type="match status" value="3"/>
</dbReference>
<feature type="compositionally biased region" description="Basic and acidic residues" evidence="4">
    <location>
        <begin position="433"/>
        <end position="443"/>
    </location>
</feature>
<feature type="region of interest" description="Disordered" evidence="4">
    <location>
        <begin position="1489"/>
        <end position="1653"/>
    </location>
</feature>
<feature type="compositionally biased region" description="Basic and acidic residues" evidence="4">
    <location>
        <begin position="1505"/>
        <end position="1535"/>
    </location>
</feature>
<evidence type="ECO:0000256" key="2">
    <source>
        <dbReference type="ARBA" id="ARBA00022490"/>
    </source>
</evidence>
<dbReference type="VEuPathDB" id="ToxoDB:CSUI_002399"/>
<dbReference type="GO" id="GO:0000184">
    <property type="term" value="P:nuclear-transcribed mRNA catabolic process, nonsense-mediated decay"/>
    <property type="evidence" value="ECO:0007669"/>
    <property type="project" value="InterPro"/>
</dbReference>
<dbReference type="OrthoDB" id="27832at2759"/>
<dbReference type="InterPro" id="IPR007193">
    <property type="entry name" value="Upf2/Nmd2_C"/>
</dbReference>
<dbReference type="InterPro" id="IPR039762">
    <property type="entry name" value="Nmd2/UPF2"/>
</dbReference>
<feature type="region of interest" description="Disordered" evidence="4">
    <location>
        <begin position="433"/>
        <end position="454"/>
    </location>
</feature>
<dbReference type="PANTHER" id="PTHR12839:SF7">
    <property type="entry name" value="REGULATOR OF NONSENSE TRANSCRIPTS 2"/>
    <property type="match status" value="1"/>
</dbReference>
<feature type="coiled-coil region" evidence="3">
    <location>
        <begin position="547"/>
        <end position="574"/>
    </location>
</feature>
<feature type="region of interest" description="Disordered" evidence="4">
    <location>
        <begin position="648"/>
        <end position="704"/>
    </location>
</feature>
<dbReference type="Pfam" id="PF02854">
    <property type="entry name" value="MIF4G"/>
    <property type="match status" value="2"/>
</dbReference>
<feature type="region of interest" description="Disordered" evidence="4">
    <location>
        <begin position="591"/>
        <end position="623"/>
    </location>
</feature>
<dbReference type="SMART" id="SM00543">
    <property type="entry name" value="MIF4G"/>
    <property type="match status" value="2"/>
</dbReference>
<feature type="region of interest" description="Disordered" evidence="4">
    <location>
        <begin position="137"/>
        <end position="159"/>
    </location>
</feature>